<evidence type="ECO:0008006" key="4">
    <source>
        <dbReference type="Google" id="ProtNLM"/>
    </source>
</evidence>
<evidence type="ECO:0000313" key="2">
    <source>
        <dbReference type="EMBL" id="NRS92786.1"/>
    </source>
</evidence>
<keyword evidence="1" id="KW-1133">Transmembrane helix</keyword>
<dbReference type="AlphaFoldDB" id="A0A8J8G7M3"/>
<evidence type="ECO:0000313" key="3">
    <source>
        <dbReference type="Proteomes" id="UP000610746"/>
    </source>
</evidence>
<keyword evidence="1" id="KW-0812">Transmembrane</keyword>
<organism evidence="2 3">
    <name type="scientific">Frigoriflavimonas asaccharolytica</name>
    <dbReference type="NCBI Taxonomy" id="2735899"/>
    <lineage>
        <taxon>Bacteria</taxon>
        <taxon>Pseudomonadati</taxon>
        <taxon>Bacteroidota</taxon>
        <taxon>Flavobacteriia</taxon>
        <taxon>Flavobacteriales</taxon>
        <taxon>Weeksellaceae</taxon>
        <taxon>Frigoriflavimonas</taxon>
    </lineage>
</organism>
<reference evidence="2" key="1">
    <citation type="submission" date="2020-05" db="EMBL/GenBank/DDBJ databases">
        <title>Genomic Encyclopedia of Type Strains, Phase IV (KMG-V): Genome sequencing to study the core and pangenomes of soil and plant-associated prokaryotes.</title>
        <authorList>
            <person name="Whitman W."/>
        </authorList>
    </citation>
    <scope>NUCLEOTIDE SEQUENCE</scope>
    <source>
        <strain evidence="2">16F</strain>
    </source>
</reference>
<accession>A0A8J8G7M3</accession>
<keyword evidence="3" id="KW-1185">Reference proteome</keyword>
<dbReference type="Proteomes" id="UP000610746">
    <property type="component" value="Unassembled WGS sequence"/>
</dbReference>
<comment type="caution">
    <text evidence="2">The sequence shown here is derived from an EMBL/GenBank/DDBJ whole genome shotgun (WGS) entry which is preliminary data.</text>
</comment>
<feature type="transmembrane region" description="Helical" evidence="1">
    <location>
        <begin position="192"/>
        <end position="217"/>
    </location>
</feature>
<evidence type="ECO:0000256" key="1">
    <source>
        <dbReference type="SAM" id="Phobius"/>
    </source>
</evidence>
<dbReference type="RefSeq" id="WP_173779375.1">
    <property type="nucleotide sequence ID" value="NZ_JABSNO010000012.1"/>
</dbReference>
<gene>
    <name evidence="2" type="ORF">HNQ03_001866</name>
</gene>
<protein>
    <recommendedName>
        <fullName evidence="4">DUF2007 domain-containing protein</fullName>
    </recommendedName>
</protein>
<keyword evidence="1" id="KW-0472">Membrane</keyword>
<dbReference type="EMBL" id="JABSNO010000012">
    <property type="protein sequence ID" value="NRS92786.1"/>
    <property type="molecule type" value="Genomic_DNA"/>
</dbReference>
<sequence length="224" mass="26844">MNSEFITFRTFHDDESLTFFKKFLENQDIPFIVENHSQRFDPSFAYNSFNKEYSVKIAAENFEKIYSLEEKDVEMQLENIPKDYYLLDYSIEDLQKITSARDEWNAFDYLLAKRLLKEKNAFSEEITDDKKLKNRVENLKNVSGIKTIWLILFYIIAFFGGFFAIFIGYYIKVAKKNLPNGETISKFTKRDVLHGNILFFAGIFFLVFWIVRGYYFFPFLHFKY</sequence>
<name>A0A8J8G7M3_9FLAO</name>
<proteinExistence type="predicted"/>
<feature type="transmembrane region" description="Helical" evidence="1">
    <location>
        <begin position="148"/>
        <end position="171"/>
    </location>
</feature>